<sequence>MRKYNDSDCNICPSIASELDLSSLLIEDSIPTTIGNDESNGSFSTVDTNNLFLLAGESSFSSLNVEVSVPRSIKQKSRAGTTRKPESKISSSSSTHSRRSRKSNHNSSPDKYDQVGTTRRETRREASFEEGTDKRQQLRRSCENLSLIW</sequence>
<dbReference type="AlphaFoldDB" id="A0AAD2FP22"/>
<keyword evidence="4" id="KW-1185">Reference proteome</keyword>
<comment type="caution">
    <text evidence="2">The sequence shown here is derived from an EMBL/GenBank/DDBJ whole genome shotgun (WGS) entry which is preliminary data.</text>
</comment>
<accession>A0AAD2FP22</accession>
<name>A0AAD2FP22_9STRA</name>
<organism evidence="2 4">
    <name type="scientific">Cylindrotheca closterium</name>
    <dbReference type="NCBI Taxonomy" id="2856"/>
    <lineage>
        <taxon>Eukaryota</taxon>
        <taxon>Sar</taxon>
        <taxon>Stramenopiles</taxon>
        <taxon>Ochrophyta</taxon>
        <taxon>Bacillariophyta</taxon>
        <taxon>Bacillariophyceae</taxon>
        <taxon>Bacillariophycidae</taxon>
        <taxon>Bacillariales</taxon>
        <taxon>Bacillariaceae</taxon>
        <taxon>Cylindrotheca</taxon>
    </lineage>
</organism>
<dbReference type="Proteomes" id="UP001295423">
    <property type="component" value="Unassembled WGS sequence"/>
</dbReference>
<reference evidence="2" key="1">
    <citation type="submission" date="2023-08" db="EMBL/GenBank/DDBJ databases">
        <authorList>
            <person name="Audoor S."/>
            <person name="Bilcke G."/>
        </authorList>
    </citation>
    <scope>NUCLEOTIDE SEQUENCE</scope>
</reference>
<proteinExistence type="predicted"/>
<feature type="region of interest" description="Disordered" evidence="1">
    <location>
        <begin position="65"/>
        <end position="137"/>
    </location>
</feature>
<gene>
    <name evidence="2" type="ORF">CYCCA115_LOCUS11401</name>
    <name evidence="3" type="ORF">CYCCA115_LOCUS16328</name>
</gene>
<evidence type="ECO:0000256" key="1">
    <source>
        <dbReference type="SAM" id="MobiDB-lite"/>
    </source>
</evidence>
<feature type="compositionally biased region" description="Basic and acidic residues" evidence="1">
    <location>
        <begin position="108"/>
        <end position="137"/>
    </location>
</feature>
<evidence type="ECO:0000313" key="4">
    <source>
        <dbReference type="Proteomes" id="UP001295423"/>
    </source>
</evidence>
<dbReference type="EMBL" id="CAKOGP040001736">
    <property type="protein sequence ID" value="CAJ1947973.1"/>
    <property type="molecule type" value="Genomic_DNA"/>
</dbReference>
<evidence type="ECO:0000313" key="3">
    <source>
        <dbReference type="EMBL" id="CAJ1956639.1"/>
    </source>
</evidence>
<dbReference type="EMBL" id="CAKOGP040001920">
    <property type="protein sequence ID" value="CAJ1956639.1"/>
    <property type="molecule type" value="Genomic_DNA"/>
</dbReference>
<evidence type="ECO:0000313" key="2">
    <source>
        <dbReference type="EMBL" id="CAJ1947973.1"/>
    </source>
</evidence>
<protein>
    <submittedName>
        <fullName evidence="2">Uncharacterized protein</fullName>
    </submittedName>
</protein>